<dbReference type="EMBL" id="BSXG01000104">
    <property type="protein sequence ID" value="GME42635.1"/>
    <property type="molecule type" value="Genomic_DNA"/>
</dbReference>
<organism evidence="1 2">
    <name type="scientific">Neofusicoccum parvum</name>
    <dbReference type="NCBI Taxonomy" id="310453"/>
    <lineage>
        <taxon>Eukaryota</taxon>
        <taxon>Fungi</taxon>
        <taxon>Dikarya</taxon>
        <taxon>Ascomycota</taxon>
        <taxon>Pezizomycotina</taxon>
        <taxon>Dothideomycetes</taxon>
        <taxon>Dothideomycetes incertae sedis</taxon>
        <taxon>Botryosphaeriales</taxon>
        <taxon>Botryosphaeriaceae</taxon>
        <taxon>Neofusicoccum</taxon>
    </lineage>
</organism>
<reference evidence="1" key="1">
    <citation type="submission" date="2024-09" db="EMBL/GenBank/DDBJ databases">
        <title>Draft Genome Sequences of Neofusicoccum parvum.</title>
        <authorList>
            <person name="Ashida A."/>
            <person name="Camagna M."/>
            <person name="Tanaka A."/>
            <person name="Takemoto D."/>
        </authorList>
    </citation>
    <scope>NUCLEOTIDE SEQUENCE</scope>
    <source>
        <strain evidence="1">PPO83</strain>
    </source>
</reference>
<gene>
    <name evidence="1" type="primary">g2970</name>
    <name evidence="1" type="ORF">NpPPO83_00002970</name>
</gene>
<evidence type="ECO:0000313" key="1">
    <source>
        <dbReference type="EMBL" id="GME42635.1"/>
    </source>
</evidence>
<protein>
    <submittedName>
        <fullName evidence="1">Phenol hydroxylase</fullName>
    </submittedName>
</protein>
<proteinExistence type="predicted"/>
<name>A0ACB5SIT9_9PEZI</name>
<evidence type="ECO:0000313" key="2">
    <source>
        <dbReference type="Proteomes" id="UP001165186"/>
    </source>
</evidence>
<accession>A0ACB5SIT9</accession>
<comment type="caution">
    <text evidence="1">The sequence shown here is derived from an EMBL/GenBank/DDBJ whole genome shotgun (WGS) entry which is preliminary data.</text>
</comment>
<keyword evidence="2" id="KW-1185">Reference proteome</keyword>
<dbReference type="Proteomes" id="UP001165186">
    <property type="component" value="Unassembled WGS sequence"/>
</dbReference>
<sequence>MPAPTIPESKCDVLIVGAGPAGLMTAAWMARCGINARIVDKRGTKIFAGQADGLQCRSLEIFDSFGFAHRAWREANHMLEVFASMPTQACPGVRAAKG</sequence>